<proteinExistence type="inferred from homology"/>
<evidence type="ECO:0000259" key="2">
    <source>
        <dbReference type="Pfam" id="PF01370"/>
    </source>
</evidence>
<dbReference type="Pfam" id="PF01370">
    <property type="entry name" value="Epimerase"/>
    <property type="match status" value="1"/>
</dbReference>
<feature type="domain" description="NAD-dependent epimerase/dehydratase" evidence="2">
    <location>
        <begin position="6"/>
        <end position="239"/>
    </location>
</feature>
<name>A0A9X1HC26_9FLAO</name>
<reference evidence="3 4" key="1">
    <citation type="journal article" date="2023" name="Antonie Van Leeuwenhoek">
        <title>Flavobacterium potami sp. nov., a multi-metal resistance genes harbouring bacterium isolated from shallow river silt.</title>
        <authorList>
            <person name="Li S."/>
            <person name="Mao S."/>
            <person name="Mu W."/>
            <person name="Guo B."/>
            <person name="Li C."/>
            <person name="Zhu Q."/>
            <person name="Hou X."/>
            <person name="Zhao Y."/>
            <person name="Wei S."/>
            <person name="Liu H."/>
            <person name="Liu A."/>
        </authorList>
    </citation>
    <scope>NUCLEOTIDE SEQUENCE [LARGE SCALE GENOMIC DNA]</scope>
    <source>
        <strain evidence="3 4">17A</strain>
    </source>
</reference>
<comment type="caution">
    <text evidence="3">The sequence shown here is derived from an EMBL/GenBank/DDBJ whole genome shotgun (WGS) entry which is preliminary data.</text>
</comment>
<dbReference type="Proteomes" id="UP001139366">
    <property type="component" value="Unassembled WGS sequence"/>
</dbReference>
<dbReference type="InterPro" id="IPR001509">
    <property type="entry name" value="Epimerase_deHydtase"/>
</dbReference>
<sequence length="311" mass="34869">MKKKCLVLGGGGFIGSNLVGSLLCSGYDVRVFDMIGFSKKNIQEYLNKIEIIEGSFDDFSKIKEALSDIDYVYHLISTTVPSSSQLNPCFDIESNLLPTLNLLESIKTSSVKKVIFLSSGGTVYGIPDETPIKESHPTNPINSYGITKKTIEDYFRLYNRLWNIDVCIFRLSNPYGEKQNPKGIQGVIPVFLHNAIKHEPIEVWGDGSVIRDYIHINDVTKVMVAALSIETPEIIYNLGSGIGTSINDILRFIKENLEPNLVVNYSEGRIFDVPINVLDIKNLKNRFSINNCITINDGIRKLHQYIKSNNS</sequence>
<dbReference type="Gene3D" id="3.90.25.10">
    <property type="entry name" value="UDP-galactose 4-epimerase, domain 1"/>
    <property type="match status" value="1"/>
</dbReference>
<keyword evidence="4" id="KW-1185">Reference proteome</keyword>
<dbReference type="SUPFAM" id="SSF51735">
    <property type="entry name" value="NAD(P)-binding Rossmann-fold domains"/>
    <property type="match status" value="1"/>
</dbReference>
<dbReference type="InterPro" id="IPR036291">
    <property type="entry name" value="NAD(P)-bd_dom_sf"/>
</dbReference>
<evidence type="ECO:0000313" key="3">
    <source>
        <dbReference type="EMBL" id="MBZ4036543.1"/>
    </source>
</evidence>
<dbReference type="RefSeq" id="WP_223708271.1">
    <property type="nucleotide sequence ID" value="NZ_JAINUY010000006.1"/>
</dbReference>
<dbReference type="Gene3D" id="3.40.50.720">
    <property type="entry name" value="NAD(P)-binding Rossmann-like Domain"/>
    <property type="match status" value="1"/>
</dbReference>
<accession>A0A9X1HC26</accession>
<organism evidence="3 4">
    <name type="scientific">Flavobacterium potami</name>
    <dbReference type="NCBI Taxonomy" id="2872310"/>
    <lineage>
        <taxon>Bacteria</taxon>
        <taxon>Pseudomonadati</taxon>
        <taxon>Bacteroidota</taxon>
        <taxon>Flavobacteriia</taxon>
        <taxon>Flavobacteriales</taxon>
        <taxon>Flavobacteriaceae</taxon>
        <taxon>Flavobacterium</taxon>
    </lineage>
</organism>
<dbReference type="PANTHER" id="PTHR43000">
    <property type="entry name" value="DTDP-D-GLUCOSE 4,6-DEHYDRATASE-RELATED"/>
    <property type="match status" value="1"/>
</dbReference>
<protein>
    <submittedName>
        <fullName evidence="3">NAD-dependent epimerase/dehydratase family protein</fullName>
    </submittedName>
</protein>
<gene>
    <name evidence="3" type="ORF">K6T82_17365</name>
</gene>
<dbReference type="EMBL" id="JAINUY010000006">
    <property type="protein sequence ID" value="MBZ4036543.1"/>
    <property type="molecule type" value="Genomic_DNA"/>
</dbReference>
<evidence type="ECO:0000313" key="4">
    <source>
        <dbReference type="Proteomes" id="UP001139366"/>
    </source>
</evidence>
<evidence type="ECO:0000256" key="1">
    <source>
        <dbReference type="ARBA" id="ARBA00007637"/>
    </source>
</evidence>
<comment type="similarity">
    <text evidence="1">Belongs to the NAD(P)-dependent epimerase/dehydratase family.</text>
</comment>
<dbReference type="AlphaFoldDB" id="A0A9X1HC26"/>